<dbReference type="HOGENOM" id="CLU_020669_0_0_14"/>
<dbReference type="AlphaFoldDB" id="A5IXV9"/>
<reference evidence="6" key="1">
    <citation type="journal article" date="2007" name="PLoS Genet.">
        <title>Being pathogenic, plastic, and sexual while living with a nearly minimal bacterial genome.</title>
        <authorList>
            <person name="Sirand-Pugnet P."/>
            <person name="Lartigue C."/>
            <person name="Marenda M."/>
            <person name="Jacob D."/>
            <person name="Barre A."/>
            <person name="Barbe V."/>
            <person name="Schenowitz C."/>
            <person name="Mangenot S."/>
            <person name="Couloux A."/>
            <person name="Segurens B."/>
            <person name="de Daruvar A."/>
            <person name="Blanchard A."/>
            <person name="Citti C."/>
        </authorList>
    </citation>
    <scope>NUCLEOTIDE SEQUENCE [LARGE SCALE GENOMIC DNA]</scope>
    <source>
        <strain evidence="6">PG2</strain>
    </source>
</reference>
<evidence type="ECO:0000313" key="5">
    <source>
        <dbReference type="EMBL" id="CAL58868.1"/>
    </source>
</evidence>
<organism evidence="5 6">
    <name type="scientific">Mycoplasmopsis agalactiae (strain NCTC 10123 / CIP 59.7 / PG2)</name>
    <name type="common">Mycoplasma agalactiae</name>
    <dbReference type="NCBI Taxonomy" id="347257"/>
    <lineage>
        <taxon>Bacteria</taxon>
        <taxon>Bacillati</taxon>
        <taxon>Mycoplasmatota</taxon>
        <taxon>Mycoplasmoidales</taxon>
        <taxon>Metamycoplasmataceae</taxon>
        <taxon>Mycoplasmopsis</taxon>
    </lineage>
</organism>
<dbReference type="Pfam" id="PF00082">
    <property type="entry name" value="Peptidase_S8"/>
    <property type="match status" value="1"/>
</dbReference>
<dbReference type="GO" id="GO:0006508">
    <property type="term" value="P:proteolysis"/>
    <property type="evidence" value="ECO:0007669"/>
    <property type="project" value="UniProtKB-KW"/>
</dbReference>
<dbReference type="InterPro" id="IPR023828">
    <property type="entry name" value="Peptidase_S8_Ser-AS"/>
</dbReference>
<dbReference type="InterPro" id="IPR036852">
    <property type="entry name" value="Peptidase_S8/S53_dom_sf"/>
</dbReference>
<evidence type="ECO:0000256" key="2">
    <source>
        <dbReference type="ARBA" id="ARBA00022801"/>
    </source>
</evidence>
<dbReference type="Proteomes" id="UP000007065">
    <property type="component" value="Chromosome"/>
</dbReference>
<gene>
    <name evidence="5" type="ordered locus">MAG1700</name>
</gene>
<keyword evidence="6" id="KW-1185">Reference proteome</keyword>
<protein>
    <recommendedName>
        <fullName evidence="4">Peptidase S8/S53 domain-containing protein</fullName>
    </recommendedName>
</protein>
<dbReference type="STRING" id="347257.MAG1700"/>
<dbReference type="CDD" id="cd00306">
    <property type="entry name" value="Peptidases_S8_S53"/>
    <property type="match status" value="1"/>
</dbReference>
<sequence>MYVPYYNKLGVRGRDRRPTNYSSSKYNKVGIVEVSDFDSNYLLSQNDQFQFIKTHSTKSNNEKSYSNHGYAVTSIIGTDFGINQNASIYYTSLNNVDTVNAVKNLYYKYGVKLINMSLGPMSIFDQVGRKTTNSNSHISSNVYVDADAGSTMSINDIYKYKYFFSQLAKAILYFTYEDNKNIYNVSDIVEQYAAIGQFALENDIKIIQSSGNDNDELSKIVIGNDFLNKTEFMKNGNLSASKIYETFKSFFNSVMSFSEKYWPNKNDRDSNINLVNKIQRILDNALGDLNWKFNEQTGWLKTFNFEDFADLEIRKKKLFNGLSSWQSLHYHDGIISVGSVNWRNVATTFSSYAKDNYGTYPLVSAFGDTLKNDSEELTKNNYYKRDYYKIKNYIESTKDSEEFRNKMTYLFNFNGTSKAAPLITGLVSRLQGELNKELSIAKVKLLLASSSNYSSTKATKLNEFGFDEMSSEYEYWRSNRSKNKTGFGIPKYFKMRSIQESEKIKITRPHELGKNFITSKNVRQLYYKETFPVQWRYWTTTFVWKHKKSFSEYWQLHILDNNPFVSWFRNKWLPDLLGAIKYKKLNDASWNIIKTPFYSIDTELESFINLGFESNWKERIYL</sequence>
<dbReference type="InterPro" id="IPR000209">
    <property type="entry name" value="Peptidase_S8/S53_dom"/>
</dbReference>
<dbReference type="GO" id="GO:0004252">
    <property type="term" value="F:serine-type endopeptidase activity"/>
    <property type="evidence" value="ECO:0007669"/>
    <property type="project" value="InterPro"/>
</dbReference>
<evidence type="ECO:0000259" key="4">
    <source>
        <dbReference type="Pfam" id="PF00082"/>
    </source>
</evidence>
<evidence type="ECO:0000256" key="3">
    <source>
        <dbReference type="ARBA" id="ARBA00022825"/>
    </source>
</evidence>
<feature type="domain" description="Peptidase S8/S53" evidence="4">
    <location>
        <begin position="333"/>
        <end position="466"/>
    </location>
</feature>
<evidence type="ECO:0000313" key="6">
    <source>
        <dbReference type="Proteomes" id="UP000007065"/>
    </source>
</evidence>
<keyword evidence="2" id="KW-0378">Hydrolase</keyword>
<dbReference type="Gene3D" id="3.40.50.200">
    <property type="entry name" value="Peptidase S8/S53 domain"/>
    <property type="match status" value="1"/>
</dbReference>
<dbReference type="EMBL" id="CU179680">
    <property type="protein sequence ID" value="CAL58868.1"/>
    <property type="molecule type" value="Genomic_DNA"/>
</dbReference>
<name>A5IXV9_MYCAP</name>
<accession>A5IXV9</accession>
<dbReference type="SUPFAM" id="SSF52743">
    <property type="entry name" value="Subtilisin-like"/>
    <property type="match status" value="1"/>
</dbReference>
<keyword evidence="1" id="KW-0645">Protease</keyword>
<dbReference type="KEGG" id="maa:MAG1700"/>
<proteinExistence type="predicted"/>
<evidence type="ECO:0000256" key="1">
    <source>
        <dbReference type="ARBA" id="ARBA00022670"/>
    </source>
</evidence>
<dbReference type="PROSITE" id="PS00138">
    <property type="entry name" value="SUBTILASE_SER"/>
    <property type="match status" value="1"/>
</dbReference>
<keyword evidence="3" id="KW-0720">Serine protease</keyword>